<dbReference type="InterPro" id="IPR014284">
    <property type="entry name" value="RNA_pol_sigma-70_dom"/>
</dbReference>
<dbReference type="Gene3D" id="1.10.1740.10">
    <property type="match status" value="1"/>
</dbReference>
<evidence type="ECO:0000256" key="5">
    <source>
        <dbReference type="ARBA" id="ARBA00023163"/>
    </source>
</evidence>
<dbReference type="Pfam" id="PF04542">
    <property type="entry name" value="Sigma70_r2"/>
    <property type="match status" value="1"/>
</dbReference>
<keyword evidence="2" id="KW-0805">Transcription regulation</keyword>
<evidence type="ECO:0000256" key="1">
    <source>
        <dbReference type="ARBA" id="ARBA00010641"/>
    </source>
</evidence>
<feature type="domain" description="RNA polymerase sigma-70 region 2" evidence="6">
    <location>
        <begin position="14"/>
        <end position="80"/>
    </location>
</feature>
<dbReference type="RefSeq" id="WP_144072212.1">
    <property type="nucleotide sequence ID" value="NZ_CP076128.1"/>
</dbReference>
<dbReference type="InterPro" id="IPR013324">
    <property type="entry name" value="RNA_pol_sigma_r3/r4-like"/>
</dbReference>
<evidence type="ECO:0000256" key="3">
    <source>
        <dbReference type="ARBA" id="ARBA00023082"/>
    </source>
</evidence>
<organism evidence="8 9">
    <name type="scientific">Flammeovirga kamogawensis</name>
    <dbReference type="NCBI Taxonomy" id="373891"/>
    <lineage>
        <taxon>Bacteria</taxon>
        <taxon>Pseudomonadati</taxon>
        <taxon>Bacteroidota</taxon>
        <taxon>Cytophagia</taxon>
        <taxon>Cytophagales</taxon>
        <taxon>Flammeovirgaceae</taxon>
        <taxon>Flammeovirga</taxon>
    </lineage>
</organism>
<dbReference type="Gene3D" id="1.10.10.10">
    <property type="entry name" value="Winged helix-like DNA-binding domain superfamily/Winged helix DNA-binding domain"/>
    <property type="match status" value="1"/>
</dbReference>
<evidence type="ECO:0000313" key="8">
    <source>
        <dbReference type="EMBL" id="QWG08288.1"/>
    </source>
</evidence>
<sequence>MNTQSQTDQLTEWVHLYSNDLFRWAVQKTNKVDVAEDLIQETFISAHKAMANFEGKSSPKTWLHAILRNKLMDYFRKQKRSYQSTNEEELNFFDVKKGTWNPENNPSTWHTIDHNLLDDEEFTSALATCIEKLPDRWQQAIQSKYIEEKKADDICKELQITTSNYWQVIHRAKLNLRNCLENNWFKS</sequence>
<evidence type="ECO:0000259" key="6">
    <source>
        <dbReference type="Pfam" id="PF04542"/>
    </source>
</evidence>
<accession>A0ABX8GY73</accession>
<dbReference type="InterPro" id="IPR039425">
    <property type="entry name" value="RNA_pol_sigma-70-like"/>
</dbReference>
<dbReference type="Pfam" id="PF08281">
    <property type="entry name" value="Sigma70_r4_2"/>
    <property type="match status" value="1"/>
</dbReference>
<dbReference type="SUPFAM" id="SSF88946">
    <property type="entry name" value="Sigma2 domain of RNA polymerase sigma factors"/>
    <property type="match status" value="1"/>
</dbReference>
<dbReference type="InterPro" id="IPR036388">
    <property type="entry name" value="WH-like_DNA-bd_sf"/>
</dbReference>
<dbReference type="InterPro" id="IPR013249">
    <property type="entry name" value="RNA_pol_sigma70_r4_t2"/>
</dbReference>
<keyword evidence="5" id="KW-0804">Transcription</keyword>
<evidence type="ECO:0000256" key="4">
    <source>
        <dbReference type="ARBA" id="ARBA00023125"/>
    </source>
</evidence>
<keyword evidence="4" id="KW-0238">DNA-binding</keyword>
<evidence type="ECO:0000313" key="9">
    <source>
        <dbReference type="Proteomes" id="UP000682802"/>
    </source>
</evidence>
<dbReference type="PANTHER" id="PTHR43133">
    <property type="entry name" value="RNA POLYMERASE ECF-TYPE SIGMA FACTO"/>
    <property type="match status" value="1"/>
</dbReference>
<dbReference type="InterPro" id="IPR007627">
    <property type="entry name" value="RNA_pol_sigma70_r2"/>
</dbReference>
<comment type="similarity">
    <text evidence="1">Belongs to the sigma-70 factor family. ECF subfamily.</text>
</comment>
<keyword evidence="3" id="KW-0731">Sigma factor</keyword>
<feature type="domain" description="RNA polymerase sigma factor 70 region 4 type 2" evidence="7">
    <location>
        <begin position="125"/>
        <end position="175"/>
    </location>
</feature>
<reference evidence="8 9" key="1">
    <citation type="submission" date="2021-05" db="EMBL/GenBank/DDBJ databases">
        <title>Comparative genomic studies on the polysaccharide-degrading batcterial strains of the Flammeovirga genus.</title>
        <authorList>
            <person name="Zewei F."/>
            <person name="Zheng Z."/>
            <person name="Yu L."/>
            <person name="Ruyue G."/>
            <person name="Yanhong M."/>
            <person name="Yuanyuan C."/>
            <person name="Jingyan G."/>
            <person name="Wenjun H."/>
        </authorList>
    </citation>
    <scope>NUCLEOTIDE SEQUENCE [LARGE SCALE GENOMIC DNA]</scope>
    <source>
        <strain evidence="8 9">YS10</strain>
    </source>
</reference>
<keyword evidence="9" id="KW-1185">Reference proteome</keyword>
<evidence type="ECO:0000256" key="2">
    <source>
        <dbReference type="ARBA" id="ARBA00023015"/>
    </source>
</evidence>
<dbReference type="Proteomes" id="UP000682802">
    <property type="component" value="Chromosome 1"/>
</dbReference>
<dbReference type="InterPro" id="IPR013325">
    <property type="entry name" value="RNA_pol_sigma_r2"/>
</dbReference>
<protein>
    <submittedName>
        <fullName evidence="8">Sigma-70 family RNA polymerase sigma factor</fullName>
    </submittedName>
</protein>
<dbReference type="NCBIfam" id="TIGR02937">
    <property type="entry name" value="sigma70-ECF"/>
    <property type="match status" value="1"/>
</dbReference>
<dbReference type="EMBL" id="CP076128">
    <property type="protein sequence ID" value="QWG08288.1"/>
    <property type="molecule type" value="Genomic_DNA"/>
</dbReference>
<evidence type="ECO:0000259" key="7">
    <source>
        <dbReference type="Pfam" id="PF08281"/>
    </source>
</evidence>
<dbReference type="SUPFAM" id="SSF88659">
    <property type="entry name" value="Sigma3 and sigma4 domains of RNA polymerase sigma factors"/>
    <property type="match status" value="1"/>
</dbReference>
<gene>
    <name evidence="8" type="ORF">KM029_04955</name>
</gene>
<dbReference type="PANTHER" id="PTHR43133:SF8">
    <property type="entry name" value="RNA POLYMERASE SIGMA FACTOR HI_1459-RELATED"/>
    <property type="match status" value="1"/>
</dbReference>
<name>A0ABX8GY73_9BACT</name>
<proteinExistence type="inferred from homology"/>